<evidence type="ECO:0000313" key="3">
    <source>
        <dbReference type="EMBL" id="KAK0570389.1"/>
    </source>
</evidence>
<proteinExistence type="predicted"/>
<dbReference type="Pfam" id="PF03140">
    <property type="entry name" value="DUF247"/>
    <property type="match status" value="2"/>
</dbReference>
<evidence type="ECO:0000313" key="4">
    <source>
        <dbReference type="Proteomes" id="UP001168877"/>
    </source>
</evidence>
<keyword evidence="4" id="KW-1185">Reference proteome</keyword>
<keyword evidence="1" id="KW-0175">Coiled coil</keyword>
<reference evidence="3" key="2">
    <citation type="submission" date="2023-06" db="EMBL/GenBank/DDBJ databases">
        <authorList>
            <person name="Swenson N.G."/>
            <person name="Wegrzyn J.L."/>
            <person name="Mcevoy S.L."/>
        </authorList>
    </citation>
    <scope>NUCLEOTIDE SEQUENCE</scope>
    <source>
        <strain evidence="3">NS2018</strain>
        <tissue evidence="3">Leaf</tissue>
    </source>
</reference>
<feature type="compositionally biased region" description="Polar residues" evidence="2">
    <location>
        <begin position="231"/>
        <end position="241"/>
    </location>
</feature>
<evidence type="ECO:0000256" key="2">
    <source>
        <dbReference type="SAM" id="MobiDB-lite"/>
    </source>
</evidence>
<feature type="region of interest" description="Disordered" evidence="2">
    <location>
        <begin position="225"/>
        <end position="260"/>
    </location>
</feature>
<name>A0AA39RB18_ACESA</name>
<organism evidence="3 4">
    <name type="scientific">Acer saccharum</name>
    <name type="common">Sugar maple</name>
    <dbReference type="NCBI Taxonomy" id="4024"/>
    <lineage>
        <taxon>Eukaryota</taxon>
        <taxon>Viridiplantae</taxon>
        <taxon>Streptophyta</taxon>
        <taxon>Embryophyta</taxon>
        <taxon>Tracheophyta</taxon>
        <taxon>Spermatophyta</taxon>
        <taxon>Magnoliopsida</taxon>
        <taxon>eudicotyledons</taxon>
        <taxon>Gunneridae</taxon>
        <taxon>Pentapetalae</taxon>
        <taxon>rosids</taxon>
        <taxon>malvids</taxon>
        <taxon>Sapindales</taxon>
        <taxon>Sapindaceae</taxon>
        <taxon>Hippocastanoideae</taxon>
        <taxon>Acereae</taxon>
        <taxon>Acer</taxon>
    </lineage>
</organism>
<comment type="caution">
    <text evidence="3">The sequence shown here is derived from an EMBL/GenBank/DDBJ whole genome shotgun (WGS) entry which is preliminary data.</text>
</comment>
<evidence type="ECO:0000256" key="1">
    <source>
        <dbReference type="SAM" id="Coils"/>
    </source>
</evidence>
<dbReference type="PANTHER" id="PTHR31549">
    <property type="entry name" value="PROTEIN, PUTATIVE (DUF247)-RELATED-RELATED"/>
    <property type="match status" value="1"/>
</dbReference>
<protein>
    <submittedName>
        <fullName evidence="3">Uncharacterized protein</fullName>
    </submittedName>
</protein>
<gene>
    <name evidence="3" type="ORF">LWI29_000377</name>
</gene>
<dbReference type="AlphaFoldDB" id="A0AA39RB18"/>
<feature type="compositionally biased region" description="Polar residues" evidence="2">
    <location>
        <begin position="249"/>
        <end position="260"/>
    </location>
</feature>
<dbReference type="Proteomes" id="UP001168877">
    <property type="component" value="Unassembled WGS sequence"/>
</dbReference>
<feature type="coiled-coil region" evidence="1">
    <location>
        <begin position="127"/>
        <end position="171"/>
    </location>
</feature>
<dbReference type="PANTHER" id="PTHR31549:SF191">
    <property type="entry name" value="DUF247 DOMAIN PROTEIN"/>
    <property type="match status" value="1"/>
</dbReference>
<accession>A0AA39RB18</accession>
<dbReference type="EMBL" id="JAUESC010000388">
    <property type="protein sequence ID" value="KAK0570389.1"/>
    <property type="molecule type" value="Genomic_DNA"/>
</dbReference>
<sequence>MEPKTWRSYERRTFFNEVLEVVNKTGQCADANPKIQKVPSMLRDKSDNLHQGCFHSVLTTSHIALKRWQYRSSGGFVLAGKSTFLPAPLAHNSTRFKIGQALEINLQVHLLFVQNIEEWYKNENKILKDLNHHHVHIEEEITRLNSQGSAIASLERKLENAQKSIDILVSSFTNSEDTLEFKSPEFKTQFKKKKTHPFSLSNNANMQIIIRSPCSPLSSSHKVMECDTENKSPNIPQSSVATPPKCHDNNSCFSSREGTPITRQTNSVDVKKMQRMFKNAAEENIRSIRAYPSTTRCLGDFGFNDSTLKLPPNFLEESTARIFLNMLGYEMCPNFENESAVSTYMYFMDELIDGTQDVEELTSEEWYKNENKILKDLNHHHVHLLDLLLKKLIQPLHQIDHEKRDLKEIIIDRTIFLCNKLKCNRNDQQSIRVPRRNIGKLREAGINLKPSKTSCLGDFSFSDDTLKLPPIFLEESTARIFLNMLGYKMCHDFDNKSKVSTYMYFMDELIDGT</sequence>
<dbReference type="InterPro" id="IPR004158">
    <property type="entry name" value="DUF247_pln"/>
</dbReference>
<reference evidence="3" key="1">
    <citation type="journal article" date="2022" name="Plant J.">
        <title>Strategies of tolerance reflected in two North American maple genomes.</title>
        <authorList>
            <person name="McEvoy S.L."/>
            <person name="Sezen U.U."/>
            <person name="Trouern-Trend A."/>
            <person name="McMahon S.M."/>
            <person name="Schaberg P.G."/>
            <person name="Yang J."/>
            <person name="Wegrzyn J.L."/>
            <person name="Swenson N.G."/>
        </authorList>
    </citation>
    <scope>NUCLEOTIDE SEQUENCE</scope>
    <source>
        <strain evidence="3">NS2018</strain>
    </source>
</reference>